<gene>
    <name evidence="1" type="ORF">L618_001600001060</name>
</gene>
<sequence length="53" mass="5704">MQSLLLALTKAHDELRRLRPDLTFLGNPDLGLPVVTVTSDHAIEAVISLAPAL</sequence>
<organism evidence="1 2">
    <name type="scientific">Rhodococcus rhodochrous J45</name>
    <dbReference type="NCBI Taxonomy" id="935266"/>
    <lineage>
        <taxon>Bacteria</taxon>
        <taxon>Bacillati</taxon>
        <taxon>Actinomycetota</taxon>
        <taxon>Actinomycetes</taxon>
        <taxon>Mycobacteriales</taxon>
        <taxon>Nocardiaceae</taxon>
        <taxon>Rhodococcus</taxon>
    </lineage>
</organism>
<dbReference type="EMBL" id="VLJT01000013">
    <property type="protein sequence ID" value="TWH18062.1"/>
    <property type="molecule type" value="Genomic_DNA"/>
</dbReference>
<proteinExistence type="predicted"/>
<evidence type="ECO:0000313" key="2">
    <source>
        <dbReference type="Proteomes" id="UP000317573"/>
    </source>
</evidence>
<dbReference type="Proteomes" id="UP000317573">
    <property type="component" value="Unassembled WGS sequence"/>
</dbReference>
<reference evidence="1 2" key="1">
    <citation type="submission" date="2019-07" db="EMBL/GenBank/DDBJ databases">
        <title>Genome sequencing of lignin-degrading bacterial isolates.</title>
        <authorList>
            <person name="Gladden J."/>
        </authorList>
    </citation>
    <scope>NUCLEOTIDE SEQUENCE [LARGE SCALE GENOMIC DNA]</scope>
    <source>
        <strain evidence="1 2">J45</strain>
    </source>
</reference>
<name>A0A562E7H8_RHORH</name>
<evidence type="ECO:0000313" key="1">
    <source>
        <dbReference type="EMBL" id="TWH18062.1"/>
    </source>
</evidence>
<accession>A0A562E7H8</accession>
<comment type="caution">
    <text evidence="1">The sequence shown here is derived from an EMBL/GenBank/DDBJ whole genome shotgun (WGS) entry which is preliminary data.</text>
</comment>
<dbReference type="AlphaFoldDB" id="A0A562E7H8"/>
<dbReference type="RefSeq" id="WP_186455126.1">
    <property type="nucleotide sequence ID" value="NZ_VLJT01000013.1"/>
</dbReference>
<protein>
    <submittedName>
        <fullName evidence="1">Uncharacterized protein</fullName>
    </submittedName>
</protein>